<dbReference type="EMBL" id="JBANRG010000041">
    <property type="protein sequence ID" value="KAK7447393.1"/>
    <property type="molecule type" value="Genomic_DNA"/>
</dbReference>
<evidence type="ECO:0000313" key="1">
    <source>
        <dbReference type="EMBL" id="KAK7447393.1"/>
    </source>
</evidence>
<evidence type="ECO:0000313" key="2">
    <source>
        <dbReference type="Proteomes" id="UP001498398"/>
    </source>
</evidence>
<sequence length="188" mass="21022">MEAAHARKSTARDVRLSTTLDEEIVSFPITWGMSVRERKIPTARKRIKERSTSPCGVNPDNPQKEACIQYDVLKELLVDRLPIGNHLMAVFDSLAFHSQSLLDLEHWRCNRVYVPWISKGRRKSDSIRCGTMSSAKLLSAPIQSSKTRESSQIPQSYCGPASLRPQVGPQHPVSSSFPPSAQLGCVFF</sequence>
<organism evidence="1 2">
    <name type="scientific">Marasmiellus scandens</name>
    <dbReference type="NCBI Taxonomy" id="2682957"/>
    <lineage>
        <taxon>Eukaryota</taxon>
        <taxon>Fungi</taxon>
        <taxon>Dikarya</taxon>
        <taxon>Basidiomycota</taxon>
        <taxon>Agaricomycotina</taxon>
        <taxon>Agaricomycetes</taxon>
        <taxon>Agaricomycetidae</taxon>
        <taxon>Agaricales</taxon>
        <taxon>Marasmiineae</taxon>
        <taxon>Omphalotaceae</taxon>
        <taxon>Marasmiellus</taxon>
    </lineage>
</organism>
<accession>A0ABR1J1J1</accession>
<reference evidence="1 2" key="1">
    <citation type="submission" date="2024-01" db="EMBL/GenBank/DDBJ databases">
        <title>A draft genome for the cacao thread blight pathogen Marasmiellus scandens.</title>
        <authorList>
            <person name="Baruah I.K."/>
            <person name="Leung J."/>
            <person name="Bukari Y."/>
            <person name="Amoako-Attah I."/>
            <person name="Meinhardt L.W."/>
            <person name="Bailey B.A."/>
            <person name="Cohen S.P."/>
        </authorList>
    </citation>
    <scope>NUCLEOTIDE SEQUENCE [LARGE SCALE GENOMIC DNA]</scope>
    <source>
        <strain evidence="1 2">GH-19</strain>
    </source>
</reference>
<name>A0ABR1J1J1_9AGAR</name>
<dbReference type="Proteomes" id="UP001498398">
    <property type="component" value="Unassembled WGS sequence"/>
</dbReference>
<keyword evidence="2" id="KW-1185">Reference proteome</keyword>
<evidence type="ECO:0008006" key="3">
    <source>
        <dbReference type="Google" id="ProtNLM"/>
    </source>
</evidence>
<gene>
    <name evidence="1" type="ORF">VKT23_014103</name>
</gene>
<protein>
    <recommendedName>
        <fullName evidence="3">Transposase</fullName>
    </recommendedName>
</protein>
<comment type="caution">
    <text evidence="1">The sequence shown here is derived from an EMBL/GenBank/DDBJ whole genome shotgun (WGS) entry which is preliminary data.</text>
</comment>
<proteinExistence type="predicted"/>
<dbReference type="Gene3D" id="3.40.50.12660">
    <property type="match status" value="1"/>
</dbReference>